<dbReference type="PANTHER" id="PTHR31996:SF2">
    <property type="entry name" value="COILED-COIL DOMAIN-CONTAINING PROTEIN 115"/>
    <property type="match status" value="1"/>
</dbReference>
<dbReference type="GO" id="GO:0070072">
    <property type="term" value="P:vacuolar proton-transporting V-type ATPase complex assembly"/>
    <property type="evidence" value="ECO:0007669"/>
    <property type="project" value="InterPro"/>
</dbReference>
<gene>
    <name evidence="3" type="ORF">PPAR00522_LOCUS17217</name>
</gene>
<dbReference type="GO" id="GO:0051082">
    <property type="term" value="F:unfolded protein binding"/>
    <property type="evidence" value="ECO:0007669"/>
    <property type="project" value="TreeGrafter"/>
</dbReference>
<dbReference type="AlphaFoldDB" id="A0A7S0VIH5"/>
<proteinExistence type="predicted"/>
<accession>A0A7S0VIH5</accession>
<organism evidence="3">
    <name type="scientific">Polytomella parva</name>
    <dbReference type="NCBI Taxonomy" id="51329"/>
    <lineage>
        <taxon>Eukaryota</taxon>
        <taxon>Viridiplantae</taxon>
        <taxon>Chlorophyta</taxon>
        <taxon>core chlorophytes</taxon>
        <taxon>Chlorophyceae</taxon>
        <taxon>CS clade</taxon>
        <taxon>Chlamydomonadales</taxon>
        <taxon>Chlamydomonadaceae</taxon>
        <taxon>Polytomella</taxon>
    </lineage>
</organism>
<dbReference type="EMBL" id="HBFM01026609">
    <property type="protein sequence ID" value="CAD8784444.1"/>
    <property type="molecule type" value="Transcribed_RNA"/>
</dbReference>
<protein>
    <recommendedName>
        <fullName evidence="1">Vacuolar ATPase assembly protein VMA22</fullName>
    </recommendedName>
</protein>
<sequence>MELDTKVASNDDVKDLLFSKSLDCVEEYITCQQRLSKKLKQGLFNLSKAKYSLGTLGQVNYNSNASALITTKVKNGIEGQEVVNEDICASVCSQFSLIQLDDDAAKKENPLHWFSVLPPSSLREAQKDFLEVVNLCLDLANASQQIRFAMDSWENKRLTEQEPVAVPPKNVDLQEEMKEGNEEEKE</sequence>
<reference evidence="3" key="1">
    <citation type="submission" date="2021-01" db="EMBL/GenBank/DDBJ databases">
        <authorList>
            <person name="Corre E."/>
            <person name="Pelletier E."/>
            <person name="Niang G."/>
            <person name="Scheremetjew M."/>
            <person name="Finn R."/>
            <person name="Kale V."/>
            <person name="Holt S."/>
            <person name="Cochrane G."/>
            <person name="Meng A."/>
            <person name="Brown T."/>
            <person name="Cohen L."/>
        </authorList>
    </citation>
    <scope>NUCLEOTIDE SEQUENCE</scope>
    <source>
        <strain evidence="3">SAG 63-3</strain>
    </source>
</reference>
<evidence type="ECO:0000313" key="3">
    <source>
        <dbReference type="EMBL" id="CAD8784444.1"/>
    </source>
</evidence>
<feature type="region of interest" description="Disordered" evidence="2">
    <location>
        <begin position="159"/>
        <end position="186"/>
    </location>
</feature>
<name>A0A7S0VIH5_9CHLO</name>
<dbReference type="PANTHER" id="PTHR31996">
    <property type="entry name" value="COILED-COIL DOMAIN-CONTAINING PROTEIN 115"/>
    <property type="match status" value="1"/>
</dbReference>
<dbReference type="InterPro" id="IPR040357">
    <property type="entry name" value="Vma22/CCDC115"/>
</dbReference>
<evidence type="ECO:0000256" key="2">
    <source>
        <dbReference type="SAM" id="MobiDB-lite"/>
    </source>
</evidence>
<dbReference type="Gene3D" id="1.10.287.3240">
    <property type="match status" value="1"/>
</dbReference>
<evidence type="ECO:0000256" key="1">
    <source>
        <dbReference type="ARBA" id="ARBA00093634"/>
    </source>
</evidence>